<sequence length="142" mass="15400">MFKKIMVPVDLAHIELIEPSLQAVADLARHYDAEVCYVGVTANTPGSVARTPQEYTQKLEAFAQERHRIHGQPVSTHTIVSPDPIADLDDDLIEAIDEVGADLVVMPTHPPKHLDVIMPSHGGKVATHTKASVFLVRPGAGK</sequence>
<dbReference type="InterPro" id="IPR014729">
    <property type="entry name" value="Rossmann-like_a/b/a_fold"/>
</dbReference>
<dbReference type="Proteomes" id="UP000295212">
    <property type="component" value="Unassembled WGS sequence"/>
</dbReference>
<dbReference type="InterPro" id="IPR006016">
    <property type="entry name" value="UspA"/>
</dbReference>
<evidence type="ECO:0000313" key="2">
    <source>
        <dbReference type="EMBL" id="TDR56033.1"/>
    </source>
</evidence>
<gene>
    <name evidence="2" type="ORF">DFP85_105208</name>
</gene>
<dbReference type="Gene3D" id="3.40.50.620">
    <property type="entry name" value="HUPs"/>
    <property type="match status" value="1"/>
</dbReference>
<organism evidence="2 3">
    <name type="scientific">Halomonas ventosae</name>
    <dbReference type="NCBI Taxonomy" id="229007"/>
    <lineage>
        <taxon>Bacteria</taxon>
        <taxon>Pseudomonadati</taxon>
        <taxon>Pseudomonadota</taxon>
        <taxon>Gammaproteobacteria</taxon>
        <taxon>Oceanospirillales</taxon>
        <taxon>Halomonadaceae</taxon>
        <taxon>Halomonas</taxon>
    </lineage>
</organism>
<proteinExistence type="predicted"/>
<name>A0A4R6ZTC3_9GAMM</name>
<accession>A0A4R6ZTC3</accession>
<dbReference type="CDD" id="cd00293">
    <property type="entry name" value="USP-like"/>
    <property type="match status" value="1"/>
</dbReference>
<dbReference type="RefSeq" id="WP_133635449.1">
    <property type="nucleotide sequence ID" value="NZ_SNZJ01000005.1"/>
</dbReference>
<dbReference type="EMBL" id="SNZJ01000005">
    <property type="protein sequence ID" value="TDR56033.1"/>
    <property type="molecule type" value="Genomic_DNA"/>
</dbReference>
<feature type="domain" description="UspA" evidence="1">
    <location>
        <begin position="1"/>
        <end position="137"/>
    </location>
</feature>
<evidence type="ECO:0000313" key="3">
    <source>
        <dbReference type="Proteomes" id="UP000295212"/>
    </source>
</evidence>
<dbReference type="AlphaFoldDB" id="A0A4R6ZTC3"/>
<dbReference type="OrthoDB" id="9792500at2"/>
<comment type="caution">
    <text evidence="2">The sequence shown here is derived from an EMBL/GenBank/DDBJ whole genome shotgun (WGS) entry which is preliminary data.</text>
</comment>
<dbReference type="Pfam" id="PF00582">
    <property type="entry name" value="Usp"/>
    <property type="match status" value="1"/>
</dbReference>
<dbReference type="SUPFAM" id="SSF52402">
    <property type="entry name" value="Adenine nucleotide alpha hydrolases-like"/>
    <property type="match status" value="1"/>
</dbReference>
<evidence type="ECO:0000259" key="1">
    <source>
        <dbReference type="Pfam" id="PF00582"/>
    </source>
</evidence>
<reference evidence="2 3" key="1">
    <citation type="submission" date="2019-03" db="EMBL/GenBank/DDBJ databases">
        <title>Genomic Encyclopedia of Type Strains, Phase III (KMG-III): the genomes of soil and plant-associated and newly described type strains.</title>
        <authorList>
            <person name="Whitman W."/>
        </authorList>
    </citation>
    <scope>NUCLEOTIDE SEQUENCE [LARGE SCALE GENOMIC DNA]</scope>
    <source>
        <strain evidence="2 3">CECT 5797</strain>
    </source>
</reference>
<protein>
    <submittedName>
        <fullName evidence="2">Nucleotide-binding universal stress UspA family protein</fullName>
    </submittedName>
</protein>